<evidence type="ECO:0000256" key="6">
    <source>
        <dbReference type="RuleBase" id="RU003945"/>
    </source>
</evidence>
<proteinExistence type="inferred from homology"/>
<comment type="caution">
    <text evidence="10">The sequence shown here is derived from an EMBL/GenBank/DDBJ whole genome shotgun (WGS) entry which is preliminary data.</text>
</comment>
<dbReference type="Proteomes" id="UP000289738">
    <property type="component" value="Chromosome B04"/>
</dbReference>
<feature type="transmembrane region" description="Helical" evidence="8">
    <location>
        <begin position="127"/>
        <end position="150"/>
    </location>
</feature>
<feature type="transmembrane region" description="Helical" evidence="8">
    <location>
        <begin position="197"/>
        <end position="216"/>
    </location>
</feature>
<dbReference type="Gramene" id="arahy.Tifrunner.gnm2.ann2.Ah14g431500.1">
    <property type="protein sequence ID" value="arahy.Tifrunner.gnm2.ann2.Ah14g431500.1-CDS"/>
    <property type="gene ID" value="arahy.Tifrunner.gnm2.ann2.Ah14g431500"/>
</dbReference>
<feature type="domain" description="Membrane insertase YidC/Oxa/ALB C-terminal" evidence="9">
    <location>
        <begin position="129"/>
        <end position="328"/>
    </location>
</feature>
<accession>A0A444ZRA7</accession>
<evidence type="ECO:0000256" key="3">
    <source>
        <dbReference type="ARBA" id="ARBA00022692"/>
    </source>
</evidence>
<dbReference type="OrthoDB" id="2148490at2759"/>
<dbReference type="GO" id="GO:0005743">
    <property type="term" value="C:mitochondrial inner membrane"/>
    <property type="evidence" value="ECO:0007669"/>
    <property type="project" value="TreeGrafter"/>
</dbReference>
<evidence type="ECO:0000256" key="5">
    <source>
        <dbReference type="ARBA" id="ARBA00023136"/>
    </source>
</evidence>
<name>A0A444ZRA7_ARAHY</name>
<keyword evidence="5 8" id="KW-0472">Membrane</keyword>
<feature type="transmembrane region" description="Helical" evidence="8">
    <location>
        <begin position="247"/>
        <end position="268"/>
    </location>
</feature>
<feature type="region of interest" description="Disordered" evidence="7">
    <location>
        <begin position="347"/>
        <end position="370"/>
    </location>
</feature>
<dbReference type="SUPFAM" id="SSF48452">
    <property type="entry name" value="TPR-like"/>
    <property type="match status" value="1"/>
</dbReference>
<comment type="similarity">
    <text evidence="2">Belongs to the OXA1/ALB3/YidC (TC 2.A.9.2) family.</text>
</comment>
<evidence type="ECO:0000259" key="9">
    <source>
        <dbReference type="Pfam" id="PF02096"/>
    </source>
</evidence>
<protein>
    <recommendedName>
        <fullName evidence="9">Membrane insertase YidC/Oxa/ALB C-terminal domain-containing protein</fullName>
    </recommendedName>
</protein>
<organism evidence="10 11">
    <name type="scientific">Arachis hypogaea</name>
    <name type="common">Peanut</name>
    <dbReference type="NCBI Taxonomy" id="3818"/>
    <lineage>
        <taxon>Eukaryota</taxon>
        <taxon>Viridiplantae</taxon>
        <taxon>Streptophyta</taxon>
        <taxon>Embryophyta</taxon>
        <taxon>Tracheophyta</taxon>
        <taxon>Spermatophyta</taxon>
        <taxon>Magnoliopsida</taxon>
        <taxon>eudicotyledons</taxon>
        <taxon>Gunneridae</taxon>
        <taxon>Pentapetalae</taxon>
        <taxon>rosids</taxon>
        <taxon>fabids</taxon>
        <taxon>Fabales</taxon>
        <taxon>Fabaceae</taxon>
        <taxon>Papilionoideae</taxon>
        <taxon>50 kb inversion clade</taxon>
        <taxon>dalbergioids sensu lato</taxon>
        <taxon>Dalbergieae</taxon>
        <taxon>Pterocarpus clade</taxon>
        <taxon>Arachis</taxon>
    </lineage>
</organism>
<evidence type="ECO:0000313" key="11">
    <source>
        <dbReference type="Proteomes" id="UP000289738"/>
    </source>
</evidence>
<evidence type="ECO:0000313" key="10">
    <source>
        <dbReference type="EMBL" id="RYR16698.1"/>
    </source>
</evidence>
<evidence type="ECO:0000256" key="7">
    <source>
        <dbReference type="SAM" id="MobiDB-lite"/>
    </source>
</evidence>
<feature type="compositionally biased region" description="Acidic residues" evidence="7">
    <location>
        <begin position="549"/>
        <end position="561"/>
    </location>
</feature>
<comment type="similarity">
    <text evidence="6">Belongs to the OXA1/ALB3/YidC family.</text>
</comment>
<dbReference type="PANTHER" id="PTHR12428">
    <property type="entry name" value="OXA1"/>
    <property type="match status" value="1"/>
</dbReference>
<dbReference type="EMBL" id="SDMP01000014">
    <property type="protein sequence ID" value="RYR16698.1"/>
    <property type="molecule type" value="Genomic_DNA"/>
</dbReference>
<dbReference type="SMART" id="SM00028">
    <property type="entry name" value="TPR"/>
    <property type="match status" value="3"/>
</dbReference>
<keyword evidence="3 6" id="KW-0812">Transmembrane</keyword>
<feature type="region of interest" description="Disordered" evidence="7">
    <location>
        <begin position="547"/>
        <end position="571"/>
    </location>
</feature>
<reference evidence="10 11" key="1">
    <citation type="submission" date="2019-01" db="EMBL/GenBank/DDBJ databases">
        <title>Sequencing of cultivated peanut Arachis hypogaea provides insights into genome evolution and oil improvement.</title>
        <authorList>
            <person name="Chen X."/>
        </authorList>
    </citation>
    <scope>NUCLEOTIDE SEQUENCE [LARGE SCALE GENOMIC DNA]</scope>
    <source>
        <strain evidence="11">cv. Fuhuasheng</strain>
        <tissue evidence="10">Leaves</tissue>
    </source>
</reference>
<evidence type="ECO:0000256" key="4">
    <source>
        <dbReference type="ARBA" id="ARBA00022989"/>
    </source>
</evidence>
<keyword evidence="11" id="KW-1185">Reference proteome</keyword>
<dbReference type="InterPro" id="IPR028055">
    <property type="entry name" value="YidC/Oxa/ALB_C"/>
</dbReference>
<dbReference type="InterPro" id="IPR019734">
    <property type="entry name" value="TPR_rpt"/>
</dbReference>
<evidence type="ECO:0000256" key="2">
    <source>
        <dbReference type="ARBA" id="ARBA00010583"/>
    </source>
</evidence>
<dbReference type="InterPro" id="IPR011990">
    <property type="entry name" value="TPR-like_helical_dom_sf"/>
</dbReference>
<dbReference type="SMR" id="A0A444ZRA7"/>
<dbReference type="GO" id="GO:0032979">
    <property type="term" value="P:protein insertion into mitochondrial inner membrane from matrix"/>
    <property type="evidence" value="ECO:0007669"/>
    <property type="project" value="TreeGrafter"/>
</dbReference>
<dbReference type="Pfam" id="PF02096">
    <property type="entry name" value="60KD_IMP"/>
    <property type="match status" value="1"/>
</dbReference>
<dbReference type="STRING" id="3818.A0A444ZRA7"/>
<dbReference type="InterPro" id="IPR001708">
    <property type="entry name" value="YidC/ALB3/OXA1/COX18"/>
</dbReference>
<dbReference type="CDD" id="cd20069">
    <property type="entry name" value="5TM_Oxa1-like"/>
    <property type="match status" value="1"/>
</dbReference>
<comment type="subcellular location">
    <subcellularLocation>
        <location evidence="1 6">Membrane</location>
        <topology evidence="1 6">Multi-pass membrane protein</topology>
    </subcellularLocation>
</comment>
<dbReference type="Gene3D" id="1.25.40.10">
    <property type="entry name" value="Tetratricopeptide repeat domain"/>
    <property type="match status" value="1"/>
</dbReference>
<sequence length="571" mass="64498">MATAAALFNNIRRSRQLTSLSLLSVPRVLTSQRHVPSHPPPPPLSTHPSLSRAPPLAFLGTRAFSTHFPGDSQRDADSLRVESEVDSELLRAIGDAASTGGGGEDDRIFPVRTLISMLDAYHDVSGFPWWIIIVSSTLALRIVLLFPLVLTLHKVKRIAEFFPKLPPPIPPPFSGKSYRRQFQFFQKKRKEVGCPSYVWPLLPIITQLPCFFLWMISIRKMSLDGHPGFSCGGALWFQNLTELSHGYSGFIFPILITSLHYINVQISFRKPVVEEARDIFDLLAKYYKWYLDFLTLPIAFIGFCIPQGSQLYWATNSSLTLIQHYALRNPVVLAKLGLQDNKNQKAAIEEGGDSKATKETLSPGNNPMDSPEKWHKFPIEEMSPEALVALAIPFMNSNDKESAIPLLKHALDKDPQYIRALVLMGRILLLKQSNDEANEYFERAISKLYHAGLPTDAEDLDLLILSSQWAGTACERQRKKAEGRVHFERIANMEEPKDPTSKRYYFDGLLLLASSLYDEGNKEEAAKYLRLVVAYNPSYQKFLDQCERNDDDDDGDDDDIVTDLANSRREL</sequence>
<keyword evidence="4 8" id="KW-1133">Transmembrane helix</keyword>
<feature type="region of interest" description="Disordered" evidence="7">
    <location>
        <begin position="31"/>
        <end position="50"/>
    </location>
</feature>
<dbReference type="Pfam" id="PF13181">
    <property type="entry name" value="TPR_8"/>
    <property type="match status" value="2"/>
</dbReference>
<feature type="compositionally biased region" description="Polar residues" evidence="7">
    <location>
        <begin position="359"/>
        <end position="368"/>
    </location>
</feature>
<dbReference type="AlphaFoldDB" id="A0A444ZRA7"/>
<evidence type="ECO:0000256" key="8">
    <source>
        <dbReference type="SAM" id="Phobius"/>
    </source>
</evidence>
<feature type="transmembrane region" description="Helical" evidence="8">
    <location>
        <begin position="289"/>
        <end position="313"/>
    </location>
</feature>
<dbReference type="GO" id="GO:0032977">
    <property type="term" value="F:membrane insertase activity"/>
    <property type="evidence" value="ECO:0007669"/>
    <property type="project" value="InterPro"/>
</dbReference>
<dbReference type="PANTHER" id="PTHR12428:SF65">
    <property type="entry name" value="CYTOCHROME C OXIDASE ASSEMBLY PROTEIN COX18, MITOCHONDRIAL"/>
    <property type="match status" value="1"/>
</dbReference>
<evidence type="ECO:0000256" key="1">
    <source>
        <dbReference type="ARBA" id="ARBA00004141"/>
    </source>
</evidence>
<gene>
    <name evidence="10" type="ORF">Ahy_B04g073734</name>
</gene>